<evidence type="ECO:0000313" key="2">
    <source>
        <dbReference type="Proteomes" id="UP001153332"/>
    </source>
</evidence>
<keyword evidence="2" id="KW-1185">Reference proteome</keyword>
<organism evidence="1 2">
    <name type="scientific">Lasiodiplodia mahajangana</name>
    <dbReference type="NCBI Taxonomy" id="1108764"/>
    <lineage>
        <taxon>Eukaryota</taxon>
        <taxon>Fungi</taxon>
        <taxon>Dikarya</taxon>
        <taxon>Ascomycota</taxon>
        <taxon>Pezizomycotina</taxon>
        <taxon>Dothideomycetes</taxon>
        <taxon>Dothideomycetes incertae sedis</taxon>
        <taxon>Botryosphaeriales</taxon>
        <taxon>Botryosphaeriaceae</taxon>
        <taxon>Lasiodiplodia</taxon>
    </lineage>
</organism>
<protein>
    <submittedName>
        <fullName evidence="1">Uncharacterized protein</fullName>
    </submittedName>
</protein>
<evidence type="ECO:0000313" key="1">
    <source>
        <dbReference type="EMBL" id="KAJ8133118.1"/>
    </source>
</evidence>
<accession>A0ACC2K106</accession>
<reference evidence="1" key="1">
    <citation type="submission" date="2022-12" db="EMBL/GenBank/DDBJ databases">
        <title>Genome Sequence of Lasiodiplodia mahajangana.</title>
        <authorList>
            <person name="Buettner E."/>
        </authorList>
    </citation>
    <scope>NUCLEOTIDE SEQUENCE</scope>
    <source>
        <strain evidence="1">VT137</strain>
    </source>
</reference>
<name>A0ACC2K106_9PEZI</name>
<comment type="caution">
    <text evidence="1">The sequence shown here is derived from an EMBL/GenBank/DDBJ whole genome shotgun (WGS) entry which is preliminary data.</text>
</comment>
<sequence>MVNPSLPDVDSLDPALLDQIPAMKPPDGLSSNFVNPPSISYVVLITVGITLPLMLAFLVLRIYTRIKIAREYSPDDYLCIAGAVRPILDHVAEESVALSSLFAAGAVLVKTTLLAFYLRLFRPILRAKIMAWAGIVAITLFYGSYVIAYLVLCVPGLSTLPQCAKFTGQISLAHGIFSTITDFYILYIPLQMIPTLQLSKKRKLSVSTVFATGLLACAASISGVVFRVQMSQSTDFTWLSVPVYATVVAELNIGTICSCMPVVFVLFKNFSKAVGTKWTSLFRSQGTDSKGKTYKLEELASLPRNGAEDGSLPPAPYPTLTGVKTFVHQVQYTTPHSNANPFRSTNPYSEIQDDDSDNVRMENLRLYEVEITANNNCDHGSSISTEELRPRY</sequence>
<gene>
    <name evidence="1" type="ORF">O1611_g506</name>
</gene>
<dbReference type="EMBL" id="JAPUUL010000043">
    <property type="protein sequence ID" value="KAJ8133118.1"/>
    <property type="molecule type" value="Genomic_DNA"/>
</dbReference>
<dbReference type="Proteomes" id="UP001153332">
    <property type="component" value="Unassembled WGS sequence"/>
</dbReference>
<proteinExistence type="predicted"/>